<evidence type="ECO:0000259" key="2">
    <source>
        <dbReference type="Pfam" id="PF18961"/>
    </source>
</evidence>
<dbReference type="SUPFAM" id="SSF48208">
    <property type="entry name" value="Six-hairpin glycosidases"/>
    <property type="match status" value="1"/>
</dbReference>
<evidence type="ECO:0000313" key="4">
    <source>
        <dbReference type="Proteomes" id="UP000346198"/>
    </source>
</evidence>
<dbReference type="InterPro" id="IPR043757">
    <property type="entry name" value="DUF5703_N"/>
</dbReference>
<feature type="chain" id="PRO_5025532099" description="DUF5703 domain-containing protein" evidence="1">
    <location>
        <begin position="20"/>
        <end position="831"/>
    </location>
</feature>
<feature type="domain" description="DUF5703" evidence="2">
    <location>
        <begin position="30"/>
        <end position="339"/>
    </location>
</feature>
<dbReference type="InterPro" id="IPR012341">
    <property type="entry name" value="6hp_glycosidase-like_sf"/>
</dbReference>
<dbReference type="GO" id="GO:0005975">
    <property type="term" value="P:carbohydrate metabolic process"/>
    <property type="evidence" value="ECO:0007669"/>
    <property type="project" value="InterPro"/>
</dbReference>
<keyword evidence="4" id="KW-1185">Reference proteome</keyword>
<dbReference type="Proteomes" id="UP000346198">
    <property type="component" value="Unassembled WGS sequence"/>
</dbReference>
<evidence type="ECO:0000256" key="1">
    <source>
        <dbReference type="SAM" id="SignalP"/>
    </source>
</evidence>
<protein>
    <recommendedName>
        <fullName evidence="2">DUF5703 domain-containing protein</fullName>
    </recommendedName>
</protein>
<reference evidence="3 4" key="1">
    <citation type="submission" date="2019-04" db="EMBL/GenBank/DDBJ databases">
        <authorList>
            <person name="Van Vliet M D."/>
        </authorList>
    </citation>
    <scope>NUCLEOTIDE SEQUENCE [LARGE SCALE GENOMIC DNA]</scope>
    <source>
        <strain evidence="3 4">F21</strain>
    </source>
</reference>
<keyword evidence="1" id="KW-0732">Signal</keyword>
<evidence type="ECO:0000313" key="3">
    <source>
        <dbReference type="EMBL" id="VGO22440.1"/>
    </source>
</evidence>
<dbReference type="Gene3D" id="2.60.40.1180">
    <property type="entry name" value="Golgi alpha-mannosidase II"/>
    <property type="match status" value="1"/>
</dbReference>
<dbReference type="Gene3D" id="1.50.10.10">
    <property type="match status" value="1"/>
</dbReference>
<gene>
    <name evidence="3" type="ORF">SCARR_04523</name>
</gene>
<name>A0A6C2UQ76_9BACT</name>
<proteinExistence type="predicted"/>
<dbReference type="AlphaFoldDB" id="A0A6C2UQ76"/>
<dbReference type="InterPro" id="IPR008928">
    <property type="entry name" value="6-hairpin_glycosidase_sf"/>
</dbReference>
<sequence length="831" mass="94827">MTFRSSLIFIFVLCGSAWAGLDWLDDYTVVWDSQSANSSESMPCGGGDIGLNVWVEKGDLFFYVERSGNVDENDQLLKTGRVRIQIEPSPFAEDGKDIVFRQELDLKCGAVLISGETTDNTVNIKIWVEVHRPVIHVELDAEKESRITASFESWRNEKKLIPISDTGSGGGRDFNRWACYGYVSYKGEVFSYPDQVSFENKNRVLFYHRNGSDDLIDKEIALQRLDGVMDQMNQPTRNRIFGGVMFGDNLTAGDVTEGEYAFTPHKAWNLKSINPAKQHHVQIALYTEQTERLDQWKANLETVVGGSQASASAGAEAVVPLGSWNENLNWWSEFWNRSRVIINKGRGPEDVGWQVGRNYQLMRYMLACNAYGELPTNFNGGLFIYDHFYVSGRKGLDPSFYNADFRAWGAWTGMNQRLIYWPMLKSGDFEMMRPQFDFFRKNLRNAQLRNEVSFGIKGCSFAEQINTAGLPNGYHYGWEPPYGKRSPNHEMGMQHHHTHYFHTQLEFAYMMHEWRRFTGADISEYIPFMKDAVIFHYEYHKMLQRRRNGQDWDENGKLVLKGMQATETYKPGSNPMPEVAALHKNLEALLELPDEWVSVDEKAQFRDWAARVPELNFRIRNGHKTLSPLLEEKPSSRLCNRELAQLYPVFPYGIYALGQPDLEVGVNTWKYGLDTAGDTYLGKQFGVDGYPQKEAWWGWGQQVPMLARLGLTGEAKEYISKKLGHAMGDPQGKPKPNRFPAFWGPGYGCMPSMEWGAAGMIGLQEMLLQTIAKDGKEIRMLPAWPADWDVDFKLHAPEKTTVECRFENGQLVETAVAPARRKADVVIGQNQ</sequence>
<organism evidence="3 4">
    <name type="scientific">Pontiella sulfatireligans</name>
    <dbReference type="NCBI Taxonomy" id="2750658"/>
    <lineage>
        <taxon>Bacteria</taxon>
        <taxon>Pseudomonadati</taxon>
        <taxon>Kiritimatiellota</taxon>
        <taxon>Kiritimatiellia</taxon>
        <taxon>Kiritimatiellales</taxon>
        <taxon>Pontiellaceae</taxon>
        <taxon>Pontiella</taxon>
    </lineage>
</organism>
<dbReference type="InterPro" id="IPR013780">
    <property type="entry name" value="Glyco_hydro_b"/>
</dbReference>
<dbReference type="EMBL" id="CAAHFH010000002">
    <property type="protein sequence ID" value="VGO22440.1"/>
    <property type="molecule type" value="Genomic_DNA"/>
</dbReference>
<dbReference type="Pfam" id="PF18961">
    <property type="entry name" value="DUF5703_N"/>
    <property type="match status" value="1"/>
</dbReference>
<accession>A0A6C2UQ76</accession>
<feature type="signal peptide" evidence="1">
    <location>
        <begin position="1"/>
        <end position="19"/>
    </location>
</feature>